<evidence type="ECO:0000313" key="1">
    <source>
        <dbReference type="EMBL" id="RKF80422.1"/>
    </source>
</evidence>
<evidence type="ECO:0000313" key="2">
    <source>
        <dbReference type="Proteomes" id="UP000283383"/>
    </source>
</evidence>
<comment type="caution">
    <text evidence="1">The sequence shown here is derived from an EMBL/GenBank/DDBJ whole genome shotgun (WGS) entry which is preliminary data.</text>
</comment>
<dbReference type="Proteomes" id="UP000283383">
    <property type="component" value="Unassembled WGS sequence"/>
</dbReference>
<name>A0A420J0S4_9PEZI</name>
<sequence>MKNFKGHNNQSYLNGSSSLNQYSNNPEKILSIEYDIYLNIVGLGTHLTTSLTHRKCENADIPKDALVNAF</sequence>
<dbReference type="EMBL" id="MCBQ01004576">
    <property type="protein sequence ID" value="RKF80422.1"/>
    <property type="molecule type" value="Genomic_DNA"/>
</dbReference>
<keyword evidence="2" id="KW-1185">Reference proteome</keyword>
<organism evidence="1 2">
    <name type="scientific">Golovinomyces cichoracearum</name>
    <dbReference type="NCBI Taxonomy" id="62708"/>
    <lineage>
        <taxon>Eukaryota</taxon>
        <taxon>Fungi</taxon>
        <taxon>Dikarya</taxon>
        <taxon>Ascomycota</taxon>
        <taxon>Pezizomycotina</taxon>
        <taxon>Leotiomycetes</taxon>
        <taxon>Erysiphales</taxon>
        <taxon>Erysiphaceae</taxon>
        <taxon>Golovinomyces</taxon>
    </lineage>
</organism>
<reference evidence="1 2" key="1">
    <citation type="journal article" date="2018" name="BMC Genomics">
        <title>Comparative genome analyses reveal sequence features reflecting distinct modes of host-adaptation between dicot and monocot powdery mildew.</title>
        <authorList>
            <person name="Wu Y."/>
            <person name="Ma X."/>
            <person name="Pan Z."/>
            <person name="Kale S.D."/>
            <person name="Song Y."/>
            <person name="King H."/>
            <person name="Zhang Q."/>
            <person name="Presley C."/>
            <person name="Deng X."/>
            <person name="Wei C.I."/>
            <person name="Xiao S."/>
        </authorList>
    </citation>
    <scope>NUCLEOTIDE SEQUENCE [LARGE SCALE GENOMIC DNA]</scope>
    <source>
        <strain evidence="1">UMSG3</strain>
    </source>
</reference>
<gene>
    <name evidence="1" type="ORF">GcM3_045029</name>
</gene>
<accession>A0A420J0S4</accession>
<proteinExistence type="predicted"/>
<dbReference type="AlphaFoldDB" id="A0A420J0S4"/>
<protein>
    <submittedName>
        <fullName evidence="1">Uncharacterized protein</fullName>
    </submittedName>
</protein>